<dbReference type="PANTHER" id="PTHR42685:SF22">
    <property type="entry name" value="CONDITIONED MEDIUM FACTOR RECEPTOR 1"/>
    <property type="match status" value="1"/>
</dbReference>
<gene>
    <name evidence="2" type="ORF">E6C60_3458</name>
</gene>
<dbReference type="GO" id="GO:0071949">
    <property type="term" value="F:FAD binding"/>
    <property type="evidence" value="ECO:0007669"/>
    <property type="project" value="InterPro"/>
</dbReference>
<proteinExistence type="predicted"/>
<dbReference type="Gene3D" id="3.50.50.60">
    <property type="entry name" value="FAD/NAD(P)-binding domain"/>
    <property type="match status" value="1"/>
</dbReference>
<accession>A0A4P8XTU5</accession>
<organism evidence="2 3">
    <name type="scientific">Paenibacillus algicola</name>
    <dbReference type="NCBI Taxonomy" id="2565926"/>
    <lineage>
        <taxon>Bacteria</taxon>
        <taxon>Bacillati</taxon>
        <taxon>Bacillota</taxon>
        <taxon>Bacilli</taxon>
        <taxon>Bacillales</taxon>
        <taxon>Paenibacillaceae</taxon>
        <taxon>Paenibacillus</taxon>
    </lineage>
</organism>
<dbReference type="SUPFAM" id="SSF51905">
    <property type="entry name" value="FAD/NAD(P)-binding domain"/>
    <property type="match status" value="1"/>
</dbReference>
<keyword evidence="3" id="KW-1185">Reference proteome</keyword>
<dbReference type="PANTHER" id="PTHR42685">
    <property type="entry name" value="GERANYLGERANYL DIPHOSPHATE REDUCTASE"/>
    <property type="match status" value="1"/>
</dbReference>
<dbReference type="Pfam" id="PF01494">
    <property type="entry name" value="FAD_binding_3"/>
    <property type="match status" value="1"/>
</dbReference>
<dbReference type="InterPro" id="IPR050407">
    <property type="entry name" value="Geranylgeranyl_reductase"/>
</dbReference>
<dbReference type="AlphaFoldDB" id="A0A4P8XTU5"/>
<dbReference type="Proteomes" id="UP000300879">
    <property type="component" value="Chromosome"/>
</dbReference>
<dbReference type="InterPro" id="IPR002938">
    <property type="entry name" value="FAD-bd"/>
</dbReference>
<sequence length="389" mass="42430">MESDMHSWDAVIIGAGIAGASTAIQLAQQGHRTLLLDRQEFPRHKTCGEFMSPETKEMLEYLGIVPQLTVISPSPISKARIVMPQGGEMEASLPGEAWGISRYELDTLLHARALAAGAEIRTKSNVTSIVQDADGTYQIGIKTGEEEVLYHTRAVIAAHGTRKPKFVPNTEDQYRDQTVYVGVKSHYTGLTLGPEVELYFCEGGYTGINAIEGGKVNIAALLTLKSVQAAGKSVQDILQAAAQSNPKLAARLQEAVPVEGTQVSIAPVRLSDAPEPWSDFPHVGDAMMMIPPLCGDGMSIALRSSLLCSRLTSQYLNGELSLEEWRSGYTREAEAQFGSLLRRARMIQRLAFAKTNVWYPELAKRFPVISSYLVKATRLPETGLLSRNA</sequence>
<feature type="domain" description="FAD-binding" evidence="1">
    <location>
        <begin position="9"/>
        <end position="162"/>
    </location>
</feature>
<reference evidence="2 3" key="1">
    <citation type="submission" date="2019-05" db="EMBL/GenBank/DDBJ databases">
        <authorList>
            <person name="Chen C."/>
        </authorList>
    </citation>
    <scope>NUCLEOTIDE SEQUENCE [LARGE SCALE GENOMIC DNA]</scope>
    <source>
        <strain evidence="2 3">HB172198</strain>
    </source>
</reference>
<dbReference type="RefSeq" id="WP_233281048.1">
    <property type="nucleotide sequence ID" value="NZ_CP040396.1"/>
</dbReference>
<evidence type="ECO:0000313" key="2">
    <source>
        <dbReference type="EMBL" id="QCT04169.1"/>
    </source>
</evidence>
<dbReference type="InterPro" id="IPR036188">
    <property type="entry name" value="FAD/NAD-bd_sf"/>
</dbReference>
<protein>
    <submittedName>
        <fullName evidence="2">FAD dependent oxidoreductase</fullName>
    </submittedName>
</protein>
<evidence type="ECO:0000313" key="3">
    <source>
        <dbReference type="Proteomes" id="UP000300879"/>
    </source>
</evidence>
<evidence type="ECO:0000259" key="1">
    <source>
        <dbReference type="Pfam" id="PF01494"/>
    </source>
</evidence>
<dbReference type="EMBL" id="CP040396">
    <property type="protein sequence ID" value="QCT04169.1"/>
    <property type="molecule type" value="Genomic_DNA"/>
</dbReference>
<name>A0A4P8XTU5_9BACL</name>
<dbReference type="KEGG" id="palo:E6C60_3458"/>